<keyword evidence="1" id="KW-0597">Phosphoprotein</keyword>
<dbReference type="EMBL" id="JAAWVN010022307">
    <property type="protein sequence ID" value="MBN3293558.1"/>
    <property type="molecule type" value="Genomic_DNA"/>
</dbReference>
<dbReference type="PANTHER" id="PTHR46551:SF1">
    <property type="entry name" value="SAP DOMAIN-CONTAINING RIBONUCLEOPROTEIN"/>
    <property type="match status" value="1"/>
</dbReference>
<sequence length="285" mass="31912">MCTSFRHSGASPSAQFCRSGVRRLVLRMSVHVGAKGAFVESSLAAVRLSEWSAFAALEEAMKKAHLEKLMTDVFGEEYKDEGEEEELDILVEADPLAEHSLNSKKTNVKMVRHLPDSEKISNRIDRFGVPGGSVAKMMARAQRFGLLDSGDAAVSDRVDEGEEEDDDDEELDILEEDDAFPEHSVTFKKVDLKTIQFIPEDERIKRRSKRFGAPVSSLAKKMARAVRFGLPTFDDSAISHPVADQERFRKRKERFGAVLDTVAILDEQVKKKMRAERFGMAAGVY</sequence>
<evidence type="ECO:0000313" key="3">
    <source>
        <dbReference type="Proteomes" id="UP001166052"/>
    </source>
</evidence>
<evidence type="ECO:0000256" key="1">
    <source>
        <dbReference type="ARBA" id="ARBA00022553"/>
    </source>
</evidence>
<dbReference type="PANTHER" id="PTHR46551">
    <property type="entry name" value="SAP DOMAIN-CONTAINING RIBONUCLEOPROTEIN"/>
    <property type="match status" value="1"/>
</dbReference>
<organism evidence="2 3">
    <name type="scientific">Polypterus senegalus</name>
    <name type="common">Senegal bichir</name>
    <dbReference type="NCBI Taxonomy" id="55291"/>
    <lineage>
        <taxon>Eukaryota</taxon>
        <taxon>Metazoa</taxon>
        <taxon>Chordata</taxon>
        <taxon>Craniata</taxon>
        <taxon>Vertebrata</taxon>
        <taxon>Euteleostomi</taxon>
        <taxon>Actinopterygii</taxon>
        <taxon>Polypteriformes</taxon>
        <taxon>Polypteridae</taxon>
        <taxon>Polypterus</taxon>
    </lineage>
</organism>
<gene>
    <name evidence="2" type="primary">Sarnp</name>
    <name evidence="2" type="ORF">GTO92_0018673</name>
</gene>
<dbReference type="Proteomes" id="UP001166052">
    <property type="component" value="Unassembled WGS sequence"/>
</dbReference>
<comment type="caution">
    <text evidence="2">The sequence shown here is derived from an EMBL/GenBank/DDBJ whole genome shotgun (WGS) entry which is preliminary data.</text>
</comment>
<accession>A0ABS2Z4L7</accession>
<reference evidence="2" key="1">
    <citation type="journal article" date="2021" name="Cell">
        <title>Tracing the genetic footprints of vertebrate landing in non-teleost ray-finned fishes.</title>
        <authorList>
            <person name="Bi X."/>
            <person name="Wang K."/>
            <person name="Yang L."/>
            <person name="Pan H."/>
            <person name="Jiang H."/>
            <person name="Wei Q."/>
            <person name="Fang M."/>
            <person name="Yu H."/>
            <person name="Zhu C."/>
            <person name="Cai Y."/>
            <person name="He Y."/>
            <person name="Gan X."/>
            <person name="Zeng H."/>
            <person name="Yu D."/>
            <person name="Zhu Y."/>
            <person name="Jiang H."/>
            <person name="Qiu Q."/>
            <person name="Yang H."/>
            <person name="Zhang Y.E."/>
            <person name="Wang W."/>
            <person name="Zhu M."/>
            <person name="He S."/>
            <person name="Zhang G."/>
        </authorList>
    </citation>
    <scope>NUCLEOTIDE SEQUENCE</scope>
    <source>
        <strain evidence="2">Bchr_001</strain>
    </source>
</reference>
<feature type="non-terminal residue" evidence="2">
    <location>
        <position position="1"/>
    </location>
</feature>
<name>A0ABS2Z4L7_POLSE</name>
<protein>
    <submittedName>
        <fullName evidence="2">SARNP protein</fullName>
    </submittedName>
</protein>
<feature type="non-terminal residue" evidence="2">
    <location>
        <position position="285"/>
    </location>
</feature>
<keyword evidence="3" id="KW-1185">Reference proteome</keyword>
<dbReference type="InterPro" id="IPR052240">
    <property type="entry name" value="SAP_domain_ribonucleoprotein"/>
</dbReference>
<proteinExistence type="predicted"/>
<evidence type="ECO:0000313" key="2">
    <source>
        <dbReference type="EMBL" id="MBN3293558.1"/>
    </source>
</evidence>